<keyword evidence="1" id="KW-0175">Coiled coil</keyword>
<protein>
    <submittedName>
        <fullName evidence="3">Uncharacterized protein</fullName>
    </submittedName>
</protein>
<feature type="coiled-coil region" evidence="1">
    <location>
        <begin position="90"/>
        <end position="139"/>
    </location>
</feature>
<comment type="caution">
    <text evidence="3">The sequence shown here is derived from an EMBL/GenBank/DDBJ whole genome shotgun (WGS) entry which is preliminary data.</text>
</comment>
<dbReference type="Proteomes" id="UP000481153">
    <property type="component" value="Unassembled WGS sequence"/>
</dbReference>
<dbReference type="VEuPathDB" id="FungiDB:AeMF1_018198"/>
<feature type="region of interest" description="Disordered" evidence="2">
    <location>
        <begin position="290"/>
        <end position="325"/>
    </location>
</feature>
<accession>A0A6G0W787</accession>
<feature type="region of interest" description="Disordered" evidence="2">
    <location>
        <begin position="164"/>
        <end position="208"/>
    </location>
</feature>
<dbReference type="EMBL" id="VJMJ01000327">
    <property type="protein sequence ID" value="KAF0722670.1"/>
    <property type="molecule type" value="Genomic_DNA"/>
</dbReference>
<feature type="compositionally biased region" description="Basic and acidic residues" evidence="2">
    <location>
        <begin position="300"/>
        <end position="325"/>
    </location>
</feature>
<keyword evidence="4" id="KW-1185">Reference proteome</keyword>
<gene>
    <name evidence="3" type="ORF">Ae201684_018269</name>
</gene>
<sequence>MAIATDYSGWVKDLESFKPSVDNFDDDEEDRLRDMSAGKTSKKGHASQLEEIKQEMKLLNWHKLANEAALKAALIKTKKLKREDARQSSLLDAEERMERLQQIEEEENMKPLEVTAEFIRKYEDEERREERRLEADVARHINCLRKLKVMLETREDQRRRYAQYREGKQRLDKGLSPSLNQEEHEETPRNDRLSSSRSTGNSTNDVSRVLSSLDKLVELERRISCLEQDDVEPATTATIAPVIKTAKETLKFTKTSTGRNTALRVTKAPATKAKSQTFLTGVPEWKVKTKRAVPSGTNGDKSKEARRAAELRRMPERDRQKAMRMDKKQAREVKAQQQSVKIDQWAAKKKQAAVTRKVNYVKANMTNQTPLATKKKTTNNRHMAEFESMKRNFEAKKAASKTQPPTRLPPVAVKKRLPSNAQPVQPWAQKPKPKPPAEQRVLPMIHGRVKQAAPAARKPGGASTHLPKVTRPTNDEMGLGIRGFRSG</sequence>
<evidence type="ECO:0000256" key="2">
    <source>
        <dbReference type="SAM" id="MobiDB-lite"/>
    </source>
</evidence>
<evidence type="ECO:0000256" key="1">
    <source>
        <dbReference type="SAM" id="Coils"/>
    </source>
</evidence>
<feature type="compositionally biased region" description="Polar residues" evidence="2">
    <location>
        <begin position="195"/>
        <end position="208"/>
    </location>
</feature>
<organism evidence="3 4">
    <name type="scientific">Aphanomyces euteiches</name>
    <dbReference type="NCBI Taxonomy" id="100861"/>
    <lineage>
        <taxon>Eukaryota</taxon>
        <taxon>Sar</taxon>
        <taxon>Stramenopiles</taxon>
        <taxon>Oomycota</taxon>
        <taxon>Saprolegniomycetes</taxon>
        <taxon>Saprolegniales</taxon>
        <taxon>Verrucalvaceae</taxon>
        <taxon>Aphanomyces</taxon>
    </lineage>
</organism>
<dbReference type="AlphaFoldDB" id="A0A6G0W787"/>
<feature type="region of interest" description="Disordered" evidence="2">
    <location>
        <begin position="18"/>
        <end position="48"/>
    </location>
</feature>
<feature type="region of interest" description="Disordered" evidence="2">
    <location>
        <begin position="396"/>
        <end position="487"/>
    </location>
</feature>
<evidence type="ECO:0000313" key="3">
    <source>
        <dbReference type="EMBL" id="KAF0722670.1"/>
    </source>
</evidence>
<reference evidence="3 4" key="1">
    <citation type="submission" date="2019-07" db="EMBL/GenBank/DDBJ databases">
        <title>Genomics analysis of Aphanomyces spp. identifies a new class of oomycete effector associated with host adaptation.</title>
        <authorList>
            <person name="Gaulin E."/>
        </authorList>
    </citation>
    <scope>NUCLEOTIDE SEQUENCE [LARGE SCALE GENOMIC DNA]</scope>
    <source>
        <strain evidence="3 4">ATCC 201684</strain>
    </source>
</reference>
<evidence type="ECO:0000313" key="4">
    <source>
        <dbReference type="Proteomes" id="UP000481153"/>
    </source>
</evidence>
<proteinExistence type="predicted"/>
<name>A0A6G0W787_9STRA</name>
<feature type="compositionally biased region" description="Basic and acidic residues" evidence="2">
    <location>
        <begin position="164"/>
        <end position="173"/>
    </location>
</feature>
<feature type="compositionally biased region" description="Low complexity" evidence="2">
    <location>
        <begin position="421"/>
        <end position="430"/>
    </location>
</feature>